<dbReference type="GeneID" id="54556136"/>
<protein>
    <recommendedName>
        <fullName evidence="3">F-box domain-containing protein</fullName>
    </recommendedName>
</protein>
<gene>
    <name evidence="1" type="ORF">EI97DRAFT_61278</name>
</gene>
<reference evidence="1" key="1">
    <citation type="journal article" date="2020" name="Stud. Mycol.">
        <title>101 Dothideomycetes genomes: a test case for predicting lifestyles and emergence of pathogens.</title>
        <authorList>
            <person name="Haridas S."/>
            <person name="Albert R."/>
            <person name="Binder M."/>
            <person name="Bloem J."/>
            <person name="Labutti K."/>
            <person name="Salamov A."/>
            <person name="Andreopoulos B."/>
            <person name="Baker S."/>
            <person name="Barry K."/>
            <person name="Bills G."/>
            <person name="Bluhm B."/>
            <person name="Cannon C."/>
            <person name="Castanera R."/>
            <person name="Culley D."/>
            <person name="Daum C."/>
            <person name="Ezra D."/>
            <person name="Gonzalez J."/>
            <person name="Henrissat B."/>
            <person name="Kuo A."/>
            <person name="Liang C."/>
            <person name="Lipzen A."/>
            <person name="Lutzoni F."/>
            <person name="Magnuson J."/>
            <person name="Mondo S."/>
            <person name="Nolan M."/>
            <person name="Ohm R."/>
            <person name="Pangilinan J."/>
            <person name="Park H.-J."/>
            <person name="Ramirez L."/>
            <person name="Alfaro M."/>
            <person name="Sun H."/>
            <person name="Tritt A."/>
            <person name="Yoshinaga Y."/>
            <person name="Zwiers L.-H."/>
            <person name="Turgeon B."/>
            <person name="Goodwin S."/>
            <person name="Spatafora J."/>
            <person name="Crous P."/>
            <person name="Grigoriev I."/>
        </authorList>
    </citation>
    <scope>NUCLEOTIDE SEQUENCE</scope>
    <source>
        <strain evidence="1">CBS 379.55</strain>
    </source>
</reference>
<name>A0A6A6JHA5_WESOR</name>
<dbReference type="AlphaFoldDB" id="A0A6A6JHA5"/>
<evidence type="ECO:0008006" key="3">
    <source>
        <dbReference type="Google" id="ProtNLM"/>
    </source>
</evidence>
<organism evidence="1 2">
    <name type="scientific">Westerdykella ornata</name>
    <dbReference type="NCBI Taxonomy" id="318751"/>
    <lineage>
        <taxon>Eukaryota</taxon>
        <taxon>Fungi</taxon>
        <taxon>Dikarya</taxon>
        <taxon>Ascomycota</taxon>
        <taxon>Pezizomycotina</taxon>
        <taxon>Dothideomycetes</taxon>
        <taxon>Pleosporomycetidae</taxon>
        <taxon>Pleosporales</taxon>
        <taxon>Sporormiaceae</taxon>
        <taxon>Westerdykella</taxon>
    </lineage>
</organism>
<proteinExistence type="predicted"/>
<evidence type="ECO:0000313" key="1">
    <source>
        <dbReference type="EMBL" id="KAF2275941.1"/>
    </source>
</evidence>
<dbReference type="Proteomes" id="UP000800097">
    <property type="component" value="Unassembled WGS sequence"/>
</dbReference>
<dbReference type="OrthoDB" id="3800738at2759"/>
<keyword evidence="2" id="KW-1185">Reference proteome</keyword>
<evidence type="ECO:0000313" key="2">
    <source>
        <dbReference type="Proteomes" id="UP000800097"/>
    </source>
</evidence>
<sequence>MRSKMATLLQLPREIVFQVLGAVADVDIRALFTVRRTCQLLHLVATHIITKDMHRRHGIAIHRFLQSHFLPIMDSSKAGANDQPAYQDGSRPFYSLPWASDPEIRLRYLRREATWRQIPLVSSSGHLIKRMQTVHQTCPHWDDVISDLAGADVTFYIWDEEGAAHYFFPQGIPLGFYYDNLLGYFLDLLKGGWKLLPGMRVDTDAFLELQERLGRTTNTEVMRTFMKDTQFAVLLFLGTPNNGSSEKRKEAWRPTQLGDDWNSVLTFSAQRNFTKEQSEIWAVKQWE</sequence>
<accession>A0A6A6JHA5</accession>
<dbReference type="RefSeq" id="XP_033653480.1">
    <property type="nucleotide sequence ID" value="XM_033802961.1"/>
</dbReference>
<dbReference type="EMBL" id="ML986495">
    <property type="protein sequence ID" value="KAF2275941.1"/>
    <property type="molecule type" value="Genomic_DNA"/>
</dbReference>